<evidence type="ECO:0000313" key="2">
    <source>
        <dbReference type="Proteomes" id="UP000006072"/>
    </source>
</evidence>
<evidence type="ECO:0000313" key="1">
    <source>
        <dbReference type="EMBL" id="EJZ11456.1"/>
    </source>
</evidence>
<accession>K0UXH5</accession>
<dbReference type="PATRIC" id="fig|1194972.3.peg.1096"/>
<dbReference type="eggNOG" id="ENOG5031MMN">
    <property type="taxonomic scope" value="Bacteria"/>
</dbReference>
<name>K0UXH5_MYCVA</name>
<dbReference type="RefSeq" id="WP_003930702.1">
    <property type="nucleotide sequence ID" value="NZ_JH814691.1"/>
</dbReference>
<dbReference type="AlphaFoldDB" id="K0UXH5"/>
<evidence type="ECO:0008006" key="3">
    <source>
        <dbReference type="Google" id="ProtNLM"/>
    </source>
</evidence>
<proteinExistence type="predicted"/>
<organism evidence="1 2">
    <name type="scientific">Mycolicibacterium vaccae ATCC 25954</name>
    <dbReference type="NCBI Taxonomy" id="1194972"/>
    <lineage>
        <taxon>Bacteria</taxon>
        <taxon>Bacillati</taxon>
        <taxon>Actinomycetota</taxon>
        <taxon>Actinomycetes</taxon>
        <taxon>Mycobacteriales</taxon>
        <taxon>Mycobacteriaceae</taxon>
        <taxon>Mycolicibacterium</taxon>
    </lineage>
</organism>
<protein>
    <recommendedName>
        <fullName evidence="3">Immunity protein 35 domain-containing protein</fullName>
    </recommendedName>
</protein>
<dbReference type="Proteomes" id="UP000006072">
    <property type="component" value="Unassembled WGS sequence"/>
</dbReference>
<keyword evidence="2" id="KW-1185">Reference proteome</keyword>
<reference evidence="1 2" key="1">
    <citation type="journal article" date="2012" name="J. Bacteriol.">
        <title>Complete Genome Sequence of Mycobacterium vaccae Type Strain ATCC 25954.</title>
        <authorList>
            <person name="Ho Y.S."/>
            <person name="Adroub S.A."/>
            <person name="Abadi M."/>
            <person name="Al Alwan B."/>
            <person name="Alkhateeb R."/>
            <person name="Gao G."/>
            <person name="Ragab A."/>
            <person name="Ali S."/>
            <person name="van Soolingen D."/>
            <person name="Bitter W."/>
            <person name="Pain A."/>
            <person name="Abdallah A.M."/>
        </authorList>
    </citation>
    <scope>NUCLEOTIDE SEQUENCE [LARGE SCALE GENOMIC DNA]</scope>
    <source>
        <strain evidence="1 2">ATCC 25954</strain>
    </source>
</reference>
<comment type="caution">
    <text evidence="1">The sequence shown here is derived from an EMBL/GenBank/DDBJ whole genome shotgun (WGS) entry which is preliminary data.</text>
</comment>
<sequence length="168" mass="19164">MVDEPRARELARAEFGPGAVVLGQARELELGWYFPCIAKTSDVWVGAVVDKESGRVLKLMKHVPLSRDPTLYDRGYRWLSYDVVVLSIGDIEETVRTLVAMHSITVDVYYRYEKVWRVGRALTEAEVRDRLAMLPAVFTGSLSYADALELARDAGWFEFTVLEYRERG</sequence>
<gene>
    <name evidence="1" type="ORF">MVAC_05417</name>
</gene>
<dbReference type="EMBL" id="ALQA01000008">
    <property type="protein sequence ID" value="EJZ11456.1"/>
    <property type="molecule type" value="Genomic_DNA"/>
</dbReference>
<dbReference type="HOGENOM" id="CLU_1584704_0_0_11"/>